<feature type="compositionally biased region" description="Low complexity" evidence="1">
    <location>
        <begin position="33"/>
        <end position="70"/>
    </location>
</feature>
<evidence type="ECO:0000256" key="1">
    <source>
        <dbReference type="SAM" id="MobiDB-lite"/>
    </source>
</evidence>
<feature type="region of interest" description="Disordered" evidence="1">
    <location>
        <begin position="18"/>
        <end position="78"/>
    </location>
</feature>
<reference evidence="2 3" key="1">
    <citation type="journal article" date="2013" name="PLoS ONE">
        <title>Predicting the Proteins of Angomonas deanei, Strigomonas culicis and Their Respective Endosymbionts Reveals New Aspects of the Trypanosomatidae Family.</title>
        <authorList>
            <person name="Motta M.C."/>
            <person name="Martins A.C."/>
            <person name="de Souza S.S."/>
            <person name="Catta-Preta C.M."/>
            <person name="Silva R."/>
            <person name="Klein C.C."/>
            <person name="de Almeida L.G."/>
            <person name="de Lima Cunha O."/>
            <person name="Ciapina L.P."/>
            <person name="Brocchi M."/>
            <person name="Colabardini A.C."/>
            <person name="de Araujo Lima B."/>
            <person name="Machado C.R."/>
            <person name="de Almeida Soares C.M."/>
            <person name="Probst C.M."/>
            <person name="de Menezes C.B."/>
            <person name="Thompson C.E."/>
            <person name="Bartholomeu D.C."/>
            <person name="Gradia D.F."/>
            <person name="Pavoni D.P."/>
            <person name="Grisard E.C."/>
            <person name="Fantinatti-Garboggini F."/>
            <person name="Marchini F.K."/>
            <person name="Rodrigues-Luiz G.F."/>
            <person name="Wagner G."/>
            <person name="Goldman G.H."/>
            <person name="Fietto J.L."/>
            <person name="Elias M.C."/>
            <person name="Goldman M.H."/>
            <person name="Sagot M.F."/>
            <person name="Pereira M."/>
            <person name="Stoco P.H."/>
            <person name="de Mendonca-Neto R.P."/>
            <person name="Teixeira S.M."/>
            <person name="Maciel T.E."/>
            <person name="de Oliveira Mendes T.A."/>
            <person name="Urmenyi T.P."/>
            <person name="de Souza W."/>
            <person name="Schenkman S."/>
            <person name="de Vasconcelos A.T."/>
        </authorList>
    </citation>
    <scope>NUCLEOTIDE SEQUENCE [LARGE SCALE GENOMIC DNA]</scope>
</reference>
<comment type="caution">
    <text evidence="2">The sequence shown here is derived from an EMBL/GenBank/DDBJ whole genome shotgun (WGS) entry which is preliminary data.</text>
</comment>
<accession>S9TGI9</accession>
<keyword evidence="3" id="KW-1185">Reference proteome</keyword>
<gene>
    <name evidence="2" type="ORF">STCU_10799</name>
</gene>
<proteinExistence type="predicted"/>
<organism evidence="2 3">
    <name type="scientific">Strigomonas culicis</name>
    <dbReference type="NCBI Taxonomy" id="28005"/>
    <lineage>
        <taxon>Eukaryota</taxon>
        <taxon>Discoba</taxon>
        <taxon>Euglenozoa</taxon>
        <taxon>Kinetoplastea</taxon>
        <taxon>Metakinetoplastina</taxon>
        <taxon>Trypanosomatida</taxon>
        <taxon>Trypanosomatidae</taxon>
        <taxon>Strigomonadinae</taxon>
        <taxon>Strigomonas</taxon>
    </lineage>
</organism>
<sequence length="78" mass="8059">MPCCSFSRSSAAKAGVYRKDGAAAAPSAPPPARGATAVTAAAGAPSTSPRTTSWREQVSSSAPSRALLLSRSRRVWRR</sequence>
<dbReference type="AlphaFoldDB" id="S9TGI9"/>
<name>S9TGI9_9TRYP</name>
<dbReference type="EMBL" id="ATMH01010655">
    <property type="protein sequence ID" value="EPY17132.1"/>
    <property type="molecule type" value="Genomic_DNA"/>
</dbReference>
<evidence type="ECO:0000313" key="3">
    <source>
        <dbReference type="Proteomes" id="UP000015354"/>
    </source>
</evidence>
<dbReference type="Proteomes" id="UP000015354">
    <property type="component" value="Unassembled WGS sequence"/>
</dbReference>
<protein>
    <submittedName>
        <fullName evidence="2">Uncharacterized protein</fullName>
    </submittedName>
</protein>
<evidence type="ECO:0000313" key="2">
    <source>
        <dbReference type="EMBL" id="EPY17132.1"/>
    </source>
</evidence>